<gene>
    <name evidence="1" type="ORF">EYF80_017802</name>
</gene>
<dbReference type="EMBL" id="SRLO01000143">
    <property type="protein sequence ID" value="TNN72014.1"/>
    <property type="molecule type" value="Genomic_DNA"/>
</dbReference>
<accession>A0A4Z2I3X2</accession>
<keyword evidence="2" id="KW-1185">Reference proteome</keyword>
<dbReference type="Proteomes" id="UP000314294">
    <property type="component" value="Unassembled WGS sequence"/>
</dbReference>
<proteinExistence type="predicted"/>
<comment type="caution">
    <text evidence="1">The sequence shown here is derived from an EMBL/GenBank/DDBJ whole genome shotgun (WGS) entry which is preliminary data.</text>
</comment>
<protein>
    <submittedName>
        <fullName evidence="1">Uncharacterized protein</fullName>
    </submittedName>
</protein>
<reference evidence="1 2" key="1">
    <citation type="submission" date="2019-03" db="EMBL/GenBank/DDBJ databases">
        <title>First draft genome of Liparis tanakae, snailfish: a comprehensive survey of snailfish specific genes.</title>
        <authorList>
            <person name="Kim W."/>
            <person name="Song I."/>
            <person name="Jeong J.-H."/>
            <person name="Kim D."/>
            <person name="Kim S."/>
            <person name="Ryu S."/>
            <person name="Song J.Y."/>
            <person name="Lee S.K."/>
        </authorList>
    </citation>
    <scope>NUCLEOTIDE SEQUENCE [LARGE SCALE GENOMIC DNA]</scope>
    <source>
        <tissue evidence="1">Muscle</tissue>
    </source>
</reference>
<evidence type="ECO:0000313" key="2">
    <source>
        <dbReference type="Proteomes" id="UP000314294"/>
    </source>
</evidence>
<sequence length="105" mass="11492">MNPGTVSDGRITMEAVLEPAGLLSTHPEDPRQTLTTCTERRISDWCSAALASSMERKSFHLVSGIHGNASFHEELSMLIRSSFNSSSHIPLMSFPDANHESYGQS</sequence>
<evidence type="ECO:0000313" key="1">
    <source>
        <dbReference type="EMBL" id="TNN72014.1"/>
    </source>
</evidence>
<organism evidence="1 2">
    <name type="scientific">Liparis tanakae</name>
    <name type="common">Tanaka's snailfish</name>
    <dbReference type="NCBI Taxonomy" id="230148"/>
    <lineage>
        <taxon>Eukaryota</taxon>
        <taxon>Metazoa</taxon>
        <taxon>Chordata</taxon>
        <taxon>Craniata</taxon>
        <taxon>Vertebrata</taxon>
        <taxon>Euteleostomi</taxon>
        <taxon>Actinopterygii</taxon>
        <taxon>Neopterygii</taxon>
        <taxon>Teleostei</taxon>
        <taxon>Neoteleostei</taxon>
        <taxon>Acanthomorphata</taxon>
        <taxon>Eupercaria</taxon>
        <taxon>Perciformes</taxon>
        <taxon>Cottioidei</taxon>
        <taxon>Cottales</taxon>
        <taxon>Liparidae</taxon>
        <taxon>Liparis</taxon>
    </lineage>
</organism>
<name>A0A4Z2I3X2_9TELE</name>
<dbReference type="AlphaFoldDB" id="A0A4Z2I3X2"/>